<keyword evidence="2" id="KW-1133">Transmembrane helix</keyword>
<name>A0A3P8K2T8_TSUPA</name>
<protein>
    <recommendedName>
        <fullName evidence="5">DUF4064 domain-containing protein</fullName>
    </recommendedName>
</protein>
<feature type="transmembrane region" description="Helical" evidence="2">
    <location>
        <begin position="74"/>
        <end position="94"/>
    </location>
</feature>
<accession>A0A3P8K2T8</accession>
<evidence type="ECO:0000313" key="3">
    <source>
        <dbReference type="EMBL" id="VDR39324.1"/>
    </source>
</evidence>
<feature type="transmembrane region" description="Helical" evidence="2">
    <location>
        <begin position="144"/>
        <end position="173"/>
    </location>
</feature>
<reference evidence="3 4" key="1">
    <citation type="submission" date="2018-12" db="EMBL/GenBank/DDBJ databases">
        <authorList>
            <consortium name="Pathogen Informatics"/>
        </authorList>
    </citation>
    <scope>NUCLEOTIDE SEQUENCE [LARGE SCALE GENOMIC DNA]</scope>
    <source>
        <strain evidence="3 4">NCTC10741</strain>
    </source>
</reference>
<keyword evidence="2" id="KW-0472">Membrane</keyword>
<evidence type="ECO:0000256" key="1">
    <source>
        <dbReference type="SAM" id="MobiDB-lite"/>
    </source>
</evidence>
<feature type="transmembrane region" description="Helical" evidence="2">
    <location>
        <begin position="114"/>
        <end position="137"/>
    </location>
</feature>
<evidence type="ECO:0000256" key="2">
    <source>
        <dbReference type="SAM" id="Phobius"/>
    </source>
</evidence>
<evidence type="ECO:0000313" key="4">
    <source>
        <dbReference type="Proteomes" id="UP000271626"/>
    </source>
</evidence>
<dbReference type="Proteomes" id="UP000271626">
    <property type="component" value="Chromosome"/>
</dbReference>
<feature type="region of interest" description="Disordered" evidence="1">
    <location>
        <begin position="1"/>
        <end position="28"/>
    </location>
</feature>
<dbReference type="RefSeq" id="WP_126196438.1">
    <property type="nucleotide sequence ID" value="NZ_CP085954.1"/>
</dbReference>
<organism evidence="3 4">
    <name type="scientific">Tsukamurella paurometabola</name>
    <name type="common">Corynebacterium paurometabolum</name>
    <dbReference type="NCBI Taxonomy" id="2061"/>
    <lineage>
        <taxon>Bacteria</taxon>
        <taxon>Bacillati</taxon>
        <taxon>Actinomycetota</taxon>
        <taxon>Actinomycetes</taxon>
        <taxon>Mycobacteriales</taxon>
        <taxon>Tsukamurellaceae</taxon>
        <taxon>Tsukamurella</taxon>
    </lineage>
</organism>
<dbReference type="AlphaFoldDB" id="A0A3P8K2T8"/>
<gene>
    <name evidence="3" type="ORF">NCTC10741_02466</name>
</gene>
<dbReference type="EMBL" id="LR131273">
    <property type="protein sequence ID" value="VDR39324.1"/>
    <property type="molecule type" value="Genomic_DNA"/>
</dbReference>
<proteinExistence type="predicted"/>
<evidence type="ECO:0008006" key="5">
    <source>
        <dbReference type="Google" id="ProtNLM"/>
    </source>
</evidence>
<sequence>MTGSGSYNQDPYNQGSDNPGPSDQSLYSQNPYGQTAADAYGYQAPAFPAYGQPGYPQPGFGALVSAPAGRPGTVLAAAVLLIVVGLICAILAALAVTGTGAAIEGESGAFATGYLGATVLGLLGSVGGVVTGILLLVKRSRLIAILATVSAVLMAFTCIGLIATIAVPILLWAPAASRRWFTA</sequence>
<keyword evidence="2" id="KW-0812">Transmembrane</keyword>
<dbReference type="OrthoDB" id="4775642at2"/>